<proteinExistence type="predicted"/>
<dbReference type="OrthoDB" id="2951834at2759"/>
<accession>A0A6G1KWR0</accession>
<evidence type="ECO:0000313" key="1">
    <source>
        <dbReference type="EMBL" id="KAF2764608.1"/>
    </source>
</evidence>
<dbReference type="Proteomes" id="UP000799436">
    <property type="component" value="Unassembled WGS sequence"/>
</dbReference>
<reference evidence="1" key="1">
    <citation type="journal article" date="2020" name="Stud. Mycol.">
        <title>101 Dothideomycetes genomes: a test case for predicting lifestyles and emergence of pathogens.</title>
        <authorList>
            <person name="Haridas S."/>
            <person name="Albert R."/>
            <person name="Binder M."/>
            <person name="Bloem J."/>
            <person name="Labutti K."/>
            <person name="Salamov A."/>
            <person name="Andreopoulos B."/>
            <person name="Baker S."/>
            <person name="Barry K."/>
            <person name="Bills G."/>
            <person name="Bluhm B."/>
            <person name="Cannon C."/>
            <person name="Castanera R."/>
            <person name="Culley D."/>
            <person name="Daum C."/>
            <person name="Ezra D."/>
            <person name="Gonzalez J."/>
            <person name="Henrissat B."/>
            <person name="Kuo A."/>
            <person name="Liang C."/>
            <person name="Lipzen A."/>
            <person name="Lutzoni F."/>
            <person name="Magnuson J."/>
            <person name="Mondo S."/>
            <person name="Nolan M."/>
            <person name="Ohm R."/>
            <person name="Pangilinan J."/>
            <person name="Park H.-J."/>
            <person name="Ramirez L."/>
            <person name="Alfaro M."/>
            <person name="Sun H."/>
            <person name="Tritt A."/>
            <person name="Yoshinaga Y."/>
            <person name="Zwiers L.-H."/>
            <person name="Turgeon B."/>
            <person name="Goodwin S."/>
            <person name="Spatafora J."/>
            <person name="Crous P."/>
            <person name="Grigoriev I."/>
        </authorList>
    </citation>
    <scope>NUCLEOTIDE SEQUENCE</scope>
    <source>
        <strain evidence="1">CBS 116005</strain>
    </source>
</reference>
<protein>
    <submittedName>
        <fullName evidence="1">Uncharacterized protein</fullName>
    </submittedName>
</protein>
<dbReference type="PANTHER" id="PTHR42085:SF1">
    <property type="entry name" value="F-BOX DOMAIN-CONTAINING PROTEIN"/>
    <property type="match status" value="1"/>
</dbReference>
<dbReference type="PANTHER" id="PTHR42085">
    <property type="entry name" value="F-BOX DOMAIN-CONTAINING PROTEIN"/>
    <property type="match status" value="1"/>
</dbReference>
<gene>
    <name evidence="1" type="ORF">EJ03DRAFT_19381</name>
</gene>
<dbReference type="EMBL" id="ML995916">
    <property type="protein sequence ID" value="KAF2764608.1"/>
    <property type="molecule type" value="Genomic_DNA"/>
</dbReference>
<name>A0A6G1KWR0_9PEZI</name>
<dbReference type="AlphaFoldDB" id="A0A6G1KWR0"/>
<organism evidence="1 2">
    <name type="scientific">Teratosphaeria nubilosa</name>
    <dbReference type="NCBI Taxonomy" id="161662"/>
    <lineage>
        <taxon>Eukaryota</taxon>
        <taxon>Fungi</taxon>
        <taxon>Dikarya</taxon>
        <taxon>Ascomycota</taxon>
        <taxon>Pezizomycotina</taxon>
        <taxon>Dothideomycetes</taxon>
        <taxon>Dothideomycetidae</taxon>
        <taxon>Mycosphaerellales</taxon>
        <taxon>Teratosphaeriaceae</taxon>
        <taxon>Teratosphaeria</taxon>
    </lineage>
</organism>
<dbReference type="InterPro" id="IPR038883">
    <property type="entry name" value="AN11006-like"/>
</dbReference>
<evidence type="ECO:0000313" key="2">
    <source>
        <dbReference type="Proteomes" id="UP000799436"/>
    </source>
</evidence>
<keyword evidence="2" id="KW-1185">Reference proteome</keyword>
<sequence>MSFLLDLPAEVRNTIYSLVLVKSEPIEPQSQHHRAEERIIMGFVRTNKQIYEESIKLYYNSNVFLFRCESPMGFSHCARCRLKAGLARFFEKMPSEMREVVERVDLRGSSAECFDEA</sequence>